<dbReference type="Proteomes" id="UP001229244">
    <property type="component" value="Unassembled WGS sequence"/>
</dbReference>
<organism evidence="10 11">
    <name type="scientific">Amorphus orientalis</name>
    <dbReference type="NCBI Taxonomy" id="649198"/>
    <lineage>
        <taxon>Bacteria</taxon>
        <taxon>Pseudomonadati</taxon>
        <taxon>Pseudomonadota</taxon>
        <taxon>Alphaproteobacteria</taxon>
        <taxon>Hyphomicrobiales</taxon>
        <taxon>Amorphaceae</taxon>
        <taxon>Amorphus</taxon>
    </lineage>
</organism>
<dbReference type="AlphaFoldDB" id="A0AAE4ASJ5"/>
<keyword evidence="6 8" id="KW-0472">Membrane</keyword>
<protein>
    <submittedName>
        <fullName evidence="10">Multicomponent Na+:H+ antiporter subunit D</fullName>
    </submittedName>
</protein>
<feature type="domain" description="NADH:quinone oxidoreductase/Mrp antiporter transmembrane" evidence="9">
    <location>
        <begin position="149"/>
        <end position="439"/>
    </location>
</feature>
<dbReference type="Pfam" id="PF00361">
    <property type="entry name" value="Proton_antipo_M"/>
    <property type="match status" value="1"/>
</dbReference>
<evidence type="ECO:0000256" key="7">
    <source>
        <dbReference type="RuleBase" id="RU000320"/>
    </source>
</evidence>
<feature type="transmembrane region" description="Helical" evidence="8">
    <location>
        <begin position="24"/>
        <end position="43"/>
    </location>
</feature>
<keyword evidence="11" id="KW-1185">Reference proteome</keyword>
<accession>A0AAE4ASJ5</accession>
<feature type="transmembrane region" description="Helical" evidence="8">
    <location>
        <begin position="85"/>
        <end position="116"/>
    </location>
</feature>
<evidence type="ECO:0000259" key="9">
    <source>
        <dbReference type="Pfam" id="PF00361"/>
    </source>
</evidence>
<dbReference type="GO" id="GO:0005886">
    <property type="term" value="C:plasma membrane"/>
    <property type="evidence" value="ECO:0007669"/>
    <property type="project" value="UniProtKB-SubCell"/>
</dbReference>
<feature type="transmembrane region" description="Helical" evidence="8">
    <location>
        <begin position="295"/>
        <end position="313"/>
    </location>
</feature>
<feature type="transmembrane region" description="Helical" evidence="8">
    <location>
        <begin position="473"/>
        <end position="491"/>
    </location>
</feature>
<dbReference type="PANTHER" id="PTHR42703:SF1">
    <property type="entry name" value="NA(+)_H(+) ANTIPORTER SUBUNIT D1"/>
    <property type="match status" value="1"/>
</dbReference>
<comment type="similarity">
    <text evidence="2">Belongs to the CPA3 antiporters (TC 2.A.63) subunit D family.</text>
</comment>
<dbReference type="PRINTS" id="PR01434">
    <property type="entry name" value="NADHDHGNASE5"/>
</dbReference>
<feature type="transmembrane region" description="Helical" evidence="8">
    <location>
        <begin position="153"/>
        <end position="171"/>
    </location>
</feature>
<feature type="transmembrane region" description="Helical" evidence="8">
    <location>
        <begin position="386"/>
        <end position="407"/>
    </location>
</feature>
<evidence type="ECO:0000256" key="1">
    <source>
        <dbReference type="ARBA" id="ARBA00004651"/>
    </source>
</evidence>
<feature type="transmembrane region" description="Helical" evidence="8">
    <location>
        <begin position="320"/>
        <end position="338"/>
    </location>
</feature>
<dbReference type="PANTHER" id="PTHR42703">
    <property type="entry name" value="NADH DEHYDROGENASE"/>
    <property type="match status" value="1"/>
</dbReference>
<proteinExistence type="inferred from homology"/>
<evidence type="ECO:0000256" key="3">
    <source>
        <dbReference type="ARBA" id="ARBA00022475"/>
    </source>
</evidence>
<feature type="transmembrane region" description="Helical" evidence="8">
    <location>
        <begin position="260"/>
        <end position="283"/>
    </location>
</feature>
<evidence type="ECO:0000256" key="2">
    <source>
        <dbReference type="ARBA" id="ARBA00005346"/>
    </source>
</evidence>
<evidence type="ECO:0000256" key="4">
    <source>
        <dbReference type="ARBA" id="ARBA00022692"/>
    </source>
</evidence>
<dbReference type="NCBIfam" id="NF009306">
    <property type="entry name" value="PRK12663.1"/>
    <property type="match status" value="1"/>
</dbReference>
<keyword evidence="3" id="KW-1003">Cell membrane</keyword>
<comment type="caution">
    <text evidence="10">The sequence shown here is derived from an EMBL/GenBank/DDBJ whole genome shotgun (WGS) entry which is preliminary data.</text>
</comment>
<dbReference type="EMBL" id="JAUSUL010000001">
    <property type="protein sequence ID" value="MDQ0315105.1"/>
    <property type="molecule type" value="Genomic_DNA"/>
</dbReference>
<feature type="transmembrane region" description="Helical" evidence="8">
    <location>
        <begin position="427"/>
        <end position="452"/>
    </location>
</feature>
<feature type="transmembrane region" description="Helical" evidence="8">
    <location>
        <begin position="55"/>
        <end position="73"/>
    </location>
</feature>
<reference evidence="10" key="1">
    <citation type="submission" date="2023-07" db="EMBL/GenBank/DDBJ databases">
        <title>Genomic Encyclopedia of Type Strains, Phase IV (KMG-IV): sequencing the most valuable type-strain genomes for metagenomic binning, comparative biology and taxonomic classification.</title>
        <authorList>
            <person name="Goeker M."/>
        </authorList>
    </citation>
    <scope>NUCLEOTIDE SEQUENCE</scope>
    <source>
        <strain evidence="10">DSM 21202</strain>
    </source>
</reference>
<feature type="transmembrane region" description="Helical" evidence="8">
    <location>
        <begin position="183"/>
        <end position="205"/>
    </location>
</feature>
<name>A0AAE4ASJ5_9HYPH</name>
<comment type="subcellular location">
    <subcellularLocation>
        <location evidence="1">Cell membrane</location>
        <topology evidence="1">Multi-pass membrane protein</topology>
    </subcellularLocation>
    <subcellularLocation>
        <location evidence="7">Membrane</location>
        <topology evidence="7">Multi-pass membrane protein</topology>
    </subcellularLocation>
</comment>
<feature type="transmembrane region" description="Helical" evidence="8">
    <location>
        <begin position="344"/>
        <end position="365"/>
    </location>
</feature>
<feature type="transmembrane region" description="Helical" evidence="8">
    <location>
        <begin position="128"/>
        <end position="147"/>
    </location>
</feature>
<gene>
    <name evidence="10" type="ORF">J2S73_001542</name>
</gene>
<keyword evidence="4 7" id="KW-0812">Transmembrane</keyword>
<sequence length="522" mass="54589">MAGPSYSVDKAQAMIVEPLAAVDWLVIAPVALPLAGGALCLVLRSRGALQAKLTILIMGLLVLLNAGLFGKVATDGPMIMAMGNWLPPFAIVFAVDILGALLALTTAVVGLVGAIYASADIDIGRRRFGFYTFYLLLITGVSGAFLTGDIFNLYVWFEVLLIASFGLLILGGERAQLDGAVKYGVLNLLATTFFLIAVGLLYGLVGTLNMADIALSLQTLSPEAPIAAITVLFFVAFAMKAAAFPLNFWLPAAYHTPRIVVAAVFAGLLTKVGVYALLRVFVMLLPASHVDLSTVILWVGVLTMFVGAFGALAQTEVRRLLGFVVIGGIGNMLVGIAIGSEGALAGTVFYAVHSILVMTALYFAAGGMERIAGSSSLHSASGLYRADPMFAALFLVLAFAVSGLPPFSGFWPKVMLVRASVAADVGWAAGAILFTGLLTTIAMARIWLLAFWREATQEAPIRVANVDGDNRSAWLGPIAILAAIIFVLGVLPEGIMSASLAGAEALLDPASYVETVLGEGGR</sequence>
<evidence type="ECO:0000256" key="6">
    <source>
        <dbReference type="ARBA" id="ARBA00023136"/>
    </source>
</evidence>
<dbReference type="InterPro" id="IPR050586">
    <property type="entry name" value="CPA3_Na-H_Antiporter_D"/>
</dbReference>
<dbReference type="InterPro" id="IPR001750">
    <property type="entry name" value="ND/Mrp_TM"/>
</dbReference>
<evidence type="ECO:0000256" key="8">
    <source>
        <dbReference type="SAM" id="Phobius"/>
    </source>
</evidence>
<evidence type="ECO:0000256" key="5">
    <source>
        <dbReference type="ARBA" id="ARBA00022989"/>
    </source>
</evidence>
<evidence type="ECO:0000313" key="11">
    <source>
        <dbReference type="Proteomes" id="UP001229244"/>
    </source>
</evidence>
<evidence type="ECO:0000313" key="10">
    <source>
        <dbReference type="EMBL" id="MDQ0315105.1"/>
    </source>
</evidence>
<keyword evidence="5 8" id="KW-1133">Transmembrane helix</keyword>
<feature type="transmembrane region" description="Helical" evidence="8">
    <location>
        <begin position="225"/>
        <end position="248"/>
    </location>
</feature>